<evidence type="ECO:0000259" key="2">
    <source>
        <dbReference type="Pfam" id="PF05199"/>
    </source>
</evidence>
<accession>A0A9N9LQW0</accession>
<evidence type="ECO:0000313" key="4">
    <source>
        <dbReference type="Proteomes" id="UP000701801"/>
    </source>
</evidence>
<dbReference type="SUPFAM" id="SSF51905">
    <property type="entry name" value="FAD/NAD(P)-binding domain"/>
    <property type="match status" value="1"/>
</dbReference>
<dbReference type="EMBL" id="CAJVRM010000200">
    <property type="protein sequence ID" value="CAG8977006.1"/>
    <property type="molecule type" value="Genomic_DNA"/>
</dbReference>
<protein>
    <recommendedName>
        <fullName evidence="2">Glucose-methanol-choline oxidoreductase C-terminal domain-containing protein</fullName>
    </recommendedName>
</protein>
<dbReference type="GO" id="GO:0050660">
    <property type="term" value="F:flavin adenine dinucleotide binding"/>
    <property type="evidence" value="ECO:0007669"/>
    <property type="project" value="InterPro"/>
</dbReference>
<evidence type="ECO:0000256" key="1">
    <source>
        <dbReference type="ARBA" id="ARBA00010790"/>
    </source>
</evidence>
<dbReference type="Pfam" id="PF05199">
    <property type="entry name" value="GMC_oxred_C"/>
    <property type="match status" value="1"/>
</dbReference>
<dbReference type="PANTHER" id="PTHR11552">
    <property type="entry name" value="GLUCOSE-METHANOL-CHOLINE GMC OXIDOREDUCTASE"/>
    <property type="match status" value="1"/>
</dbReference>
<dbReference type="OrthoDB" id="269227at2759"/>
<comment type="caution">
    <text evidence="3">The sequence shown here is derived from an EMBL/GenBank/DDBJ whole genome shotgun (WGS) entry which is preliminary data.</text>
</comment>
<sequence>MEVMLSTTDGDALIETETVAAGEKPLNWKSQDAEIDERIKAREKTVYHPGGTAAMGKVVDTSLRVYGVEGLRVVDISVLPLPISGRYQACTYALAEQAAGIIEADL</sequence>
<dbReference type="AlphaFoldDB" id="A0A9N9LQW0"/>
<name>A0A9N9LQW0_9HELO</name>
<comment type="similarity">
    <text evidence="1">Belongs to the GMC oxidoreductase family.</text>
</comment>
<gene>
    <name evidence="3" type="ORF">HYALB_00012858</name>
</gene>
<proteinExistence type="inferred from homology"/>
<dbReference type="Gene3D" id="3.30.560.10">
    <property type="entry name" value="Glucose Oxidase, domain 3"/>
    <property type="match status" value="1"/>
</dbReference>
<feature type="domain" description="Glucose-methanol-choline oxidoreductase C-terminal" evidence="2">
    <location>
        <begin position="16"/>
        <end position="95"/>
    </location>
</feature>
<dbReference type="InterPro" id="IPR036188">
    <property type="entry name" value="FAD/NAD-bd_sf"/>
</dbReference>
<dbReference type="Gene3D" id="3.50.50.60">
    <property type="entry name" value="FAD/NAD(P)-binding domain"/>
    <property type="match status" value="1"/>
</dbReference>
<evidence type="ECO:0000313" key="3">
    <source>
        <dbReference type="EMBL" id="CAG8977006.1"/>
    </source>
</evidence>
<dbReference type="InterPro" id="IPR012132">
    <property type="entry name" value="GMC_OxRdtase"/>
</dbReference>
<keyword evidence="4" id="KW-1185">Reference proteome</keyword>
<dbReference type="GO" id="GO:0016614">
    <property type="term" value="F:oxidoreductase activity, acting on CH-OH group of donors"/>
    <property type="evidence" value="ECO:0007669"/>
    <property type="project" value="InterPro"/>
</dbReference>
<dbReference type="Proteomes" id="UP000701801">
    <property type="component" value="Unassembled WGS sequence"/>
</dbReference>
<organism evidence="3 4">
    <name type="scientific">Hymenoscyphus albidus</name>
    <dbReference type="NCBI Taxonomy" id="595503"/>
    <lineage>
        <taxon>Eukaryota</taxon>
        <taxon>Fungi</taxon>
        <taxon>Dikarya</taxon>
        <taxon>Ascomycota</taxon>
        <taxon>Pezizomycotina</taxon>
        <taxon>Leotiomycetes</taxon>
        <taxon>Helotiales</taxon>
        <taxon>Helotiaceae</taxon>
        <taxon>Hymenoscyphus</taxon>
    </lineage>
</organism>
<dbReference type="InterPro" id="IPR007867">
    <property type="entry name" value="GMC_OxRtase_C"/>
</dbReference>
<dbReference type="PANTHER" id="PTHR11552:SF123">
    <property type="entry name" value="GMC OXIDOREDUCTASE (AFU_ORTHOLOGUE AFUA_2G01770)-RELATED"/>
    <property type="match status" value="1"/>
</dbReference>
<reference evidence="3" key="1">
    <citation type="submission" date="2021-07" db="EMBL/GenBank/DDBJ databases">
        <authorList>
            <person name="Durling M."/>
        </authorList>
    </citation>
    <scope>NUCLEOTIDE SEQUENCE</scope>
</reference>